<evidence type="ECO:0000259" key="2">
    <source>
        <dbReference type="Pfam" id="PF13539"/>
    </source>
</evidence>
<dbReference type="InterPro" id="IPR036366">
    <property type="entry name" value="PGBDSf"/>
</dbReference>
<keyword evidence="4" id="KW-1185">Reference proteome</keyword>
<reference evidence="4" key="1">
    <citation type="journal article" date="2019" name="Int. J. Syst. Evol. Microbiol.">
        <title>The Global Catalogue of Microorganisms (GCM) 10K type strain sequencing project: providing services to taxonomists for standard genome sequencing and annotation.</title>
        <authorList>
            <consortium name="The Broad Institute Genomics Platform"/>
            <consortium name="The Broad Institute Genome Sequencing Center for Infectious Disease"/>
            <person name="Wu L."/>
            <person name="Ma J."/>
        </authorList>
    </citation>
    <scope>NUCLEOTIDE SEQUENCE [LARGE SCALE GENOMIC DNA]</scope>
    <source>
        <strain evidence="4">CCUG 42001</strain>
    </source>
</reference>
<feature type="domain" description="Peptidase M15C" evidence="2">
    <location>
        <begin position="73"/>
        <end position="135"/>
    </location>
</feature>
<sequence length="230" mass="24641">MTLSVDWLISKANRKLDDTGMLAAVADKTRAVIKKLAAEGIYICVAQGYRSKADQDTLYALGRTKSGKIVTNARGGQSNHNFGVAVDLCLYSADGSSVSWQTGGLFNKVVAAMKAEGFKWGGDWRSFKDNPHFELYDAAGGEKAPTAVKKSVKPTKPKTSKKATISVVKFPGILKQGSKGKDVQRVQNAVGVKADGKFGPATKKAVQAYQKRHGLVADGIIGEKTWGVMF</sequence>
<proteinExistence type="predicted"/>
<dbReference type="Gene3D" id="3.30.1380.10">
    <property type="match status" value="1"/>
</dbReference>
<feature type="domain" description="Peptidoglycan binding-like" evidence="1">
    <location>
        <begin position="193"/>
        <end position="229"/>
    </location>
</feature>
<dbReference type="SUPFAM" id="SSF47090">
    <property type="entry name" value="PGBD-like"/>
    <property type="match status" value="1"/>
</dbReference>
<dbReference type="InterPro" id="IPR009045">
    <property type="entry name" value="Zn_M74/Hedgehog-like"/>
</dbReference>
<name>A0ABW1W9S0_9BACL</name>
<evidence type="ECO:0000313" key="4">
    <source>
        <dbReference type="Proteomes" id="UP001596267"/>
    </source>
</evidence>
<dbReference type="Proteomes" id="UP001596267">
    <property type="component" value="Unassembled WGS sequence"/>
</dbReference>
<dbReference type="SUPFAM" id="SSF55166">
    <property type="entry name" value="Hedgehog/DD-peptidase"/>
    <property type="match status" value="1"/>
</dbReference>
<dbReference type="CDD" id="cd14845">
    <property type="entry name" value="L-Ala-D-Glu_peptidase_like"/>
    <property type="match status" value="1"/>
</dbReference>
<dbReference type="RefSeq" id="WP_253053738.1">
    <property type="nucleotide sequence ID" value="NZ_JAMXWN010000005.1"/>
</dbReference>
<dbReference type="InterPro" id="IPR002477">
    <property type="entry name" value="Peptidoglycan-bd-like"/>
</dbReference>
<dbReference type="Pfam" id="PF01471">
    <property type="entry name" value="PG_binding_1"/>
    <property type="match status" value="1"/>
</dbReference>
<evidence type="ECO:0000313" key="3">
    <source>
        <dbReference type="EMBL" id="MFC6385116.1"/>
    </source>
</evidence>
<gene>
    <name evidence="3" type="ORF">ACFP7A_00755</name>
</gene>
<organism evidence="3 4">
    <name type="scientific">Sporolactobacillus kofuensis</name>
    <dbReference type="NCBI Taxonomy" id="269672"/>
    <lineage>
        <taxon>Bacteria</taxon>
        <taxon>Bacillati</taxon>
        <taxon>Bacillota</taxon>
        <taxon>Bacilli</taxon>
        <taxon>Bacillales</taxon>
        <taxon>Sporolactobacillaceae</taxon>
        <taxon>Sporolactobacillus</taxon>
    </lineage>
</organism>
<evidence type="ECO:0000259" key="1">
    <source>
        <dbReference type="Pfam" id="PF01471"/>
    </source>
</evidence>
<dbReference type="Gene3D" id="1.10.101.10">
    <property type="entry name" value="PGBD-like superfamily/PGBD"/>
    <property type="match status" value="1"/>
</dbReference>
<dbReference type="Pfam" id="PF13539">
    <property type="entry name" value="Peptidase_M15_4"/>
    <property type="match status" value="1"/>
</dbReference>
<dbReference type="EMBL" id="JBHSTQ010000001">
    <property type="protein sequence ID" value="MFC6385116.1"/>
    <property type="molecule type" value="Genomic_DNA"/>
</dbReference>
<dbReference type="InterPro" id="IPR036365">
    <property type="entry name" value="PGBD-like_sf"/>
</dbReference>
<accession>A0ABW1W9S0</accession>
<protein>
    <submittedName>
        <fullName evidence="3">M15 family metallopeptidase</fullName>
    </submittedName>
</protein>
<comment type="caution">
    <text evidence="3">The sequence shown here is derived from an EMBL/GenBank/DDBJ whole genome shotgun (WGS) entry which is preliminary data.</text>
</comment>
<dbReference type="InterPro" id="IPR039561">
    <property type="entry name" value="Peptidase_M15C"/>
</dbReference>